<dbReference type="GO" id="GO:0003723">
    <property type="term" value="F:RNA binding"/>
    <property type="evidence" value="ECO:0007669"/>
    <property type="project" value="UniProtKB-UniRule"/>
</dbReference>
<reference evidence="6 7" key="1">
    <citation type="submission" date="2024-07" db="EMBL/GenBank/DDBJ databases">
        <title>Chromosome-level genome assembly of the water stick insect Ranatra chinensis (Heteroptera: Nepidae).</title>
        <authorList>
            <person name="Liu X."/>
        </authorList>
    </citation>
    <scope>NUCLEOTIDE SEQUENCE [LARGE SCALE GENOMIC DNA]</scope>
    <source>
        <strain evidence="6">Cailab_2021Rc</strain>
        <tissue evidence="6">Muscle</tissue>
    </source>
</reference>
<protein>
    <recommendedName>
        <fullName evidence="5">THUMP domain-containing protein</fullName>
    </recommendedName>
</protein>
<comment type="subcellular location">
    <subcellularLocation>
        <location evidence="1">Cytoplasm</location>
    </subcellularLocation>
</comment>
<dbReference type="AlphaFoldDB" id="A0ABD0Y491"/>
<dbReference type="GO" id="GO:0032259">
    <property type="term" value="P:methylation"/>
    <property type="evidence" value="ECO:0007669"/>
    <property type="project" value="UniProtKB-KW"/>
</dbReference>
<feature type="domain" description="THUMP" evidence="5">
    <location>
        <begin position="1"/>
        <end position="43"/>
    </location>
</feature>
<dbReference type="GO" id="GO:0043527">
    <property type="term" value="C:tRNA methyltransferase complex"/>
    <property type="evidence" value="ECO:0007669"/>
    <property type="project" value="UniProtKB-ARBA"/>
</dbReference>
<dbReference type="InterPro" id="IPR000241">
    <property type="entry name" value="RlmKL-like_Mtase"/>
</dbReference>
<dbReference type="GO" id="GO:0008173">
    <property type="term" value="F:RNA methyltransferase activity"/>
    <property type="evidence" value="ECO:0007669"/>
    <property type="project" value="UniProtKB-ARBA"/>
</dbReference>
<dbReference type="PROSITE" id="PS51165">
    <property type="entry name" value="THUMP"/>
    <property type="match status" value="1"/>
</dbReference>
<keyword evidence="2" id="KW-0489">Methyltransferase</keyword>
<comment type="caution">
    <text evidence="6">The sequence shown here is derived from an EMBL/GenBank/DDBJ whole genome shotgun (WGS) entry which is preliminary data.</text>
</comment>
<dbReference type="Proteomes" id="UP001558652">
    <property type="component" value="Unassembled WGS sequence"/>
</dbReference>
<evidence type="ECO:0000256" key="2">
    <source>
        <dbReference type="ARBA" id="ARBA00022603"/>
    </source>
</evidence>
<gene>
    <name evidence="6" type="ORF">AAG570_003630</name>
</gene>
<keyword evidence="2" id="KW-0808">Transferase</keyword>
<dbReference type="Gene3D" id="3.40.50.150">
    <property type="entry name" value="Vaccinia Virus protein VP39"/>
    <property type="match status" value="1"/>
</dbReference>
<evidence type="ECO:0000259" key="5">
    <source>
        <dbReference type="PROSITE" id="PS51165"/>
    </source>
</evidence>
<evidence type="ECO:0000256" key="3">
    <source>
        <dbReference type="ARBA" id="ARBA00022694"/>
    </source>
</evidence>
<evidence type="ECO:0000256" key="1">
    <source>
        <dbReference type="ARBA" id="ARBA00004496"/>
    </source>
</evidence>
<dbReference type="InterPro" id="IPR004114">
    <property type="entry name" value="THUMP_dom"/>
</dbReference>
<accession>A0ABD0Y491</accession>
<dbReference type="InterPro" id="IPR029063">
    <property type="entry name" value="SAM-dependent_MTases_sf"/>
</dbReference>
<dbReference type="Gene3D" id="3.30.2130.30">
    <property type="match status" value="1"/>
</dbReference>
<keyword evidence="4" id="KW-0694">RNA-binding</keyword>
<dbReference type="Pfam" id="PF01170">
    <property type="entry name" value="UPF0020"/>
    <property type="match status" value="1"/>
</dbReference>
<name>A0ABD0Y491_9HEMI</name>
<evidence type="ECO:0000313" key="6">
    <source>
        <dbReference type="EMBL" id="KAL1122225.1"/>
    </source>
</evidence>
<dbReference type="SUPFAM" id="SSF143437">
    <property type="entry name" value="THUMP domain-like"/>
    <property type="match status" value="1"/>
</dbReference>
<dbReference type="EMBL" id="JBFDAA010000014">
    <property type="protein sequence ID" value="KAL1122225.1"/>
    <property type="molecule type" value="Genomic_DNA"/>
</dbReference>
<evidence type="ECO:0000313" key="7">
    <source>
        <dbReference type="Proteomes" id="UP001558652"/>
    </source>
</evidence>
<sequence length="241" mass="27009">MEAARDFGGALQDKFHWTVDLSHYDLEVVLNIASDAAYVCAALTKESLHKRNITHFGSTTLRATMCYNLLRLAEPIKGDVVIDPLGGGGSIPIESCLAFPYTFNLCGDMDEKAVNRSKCNLDYLREKHPMAMDILRWNTLKLPLVDQSVDVFVTDLPFGKRSGKKKDNRGLYRGVLNELGRVVRMKSGRAVILTGDKAAFLQALGMNHPYWKKIRMFGVNQGGMFSAVFLLLRTSKQFMKL</sequence>
<organism evidence="6 7">
    <name type="scientific">Ranatra chinensis</name>
    <dbReference type="NCBI Taxonomy" id="642074"/>
    <lineage>
        <taxon>Eukaryota</taxon>
        <taxon>Metazoa</taxon>
        <taxon>Ecdysozoa</taxon>
        <taxon>Arthropoda</taxon>
        <taxon>Hexapoda</taxon>
        <taxon>Insecta</taxon>
        <taxon>Pterygota</taxon>
        <taxon>Neoptera</taxon>
        <taxon>Paraneoptera</taxon>
        <taxon>Hemiptera</taxon>
        <taxon>Heteroptera</taxon>
        <taxon>Panheteroptera</taxon>
        <taxon>Nepomorpha</taxon>
        <taxon>Nepidae</taxon>
        <taxon>Ranatrinae</taxon>
        <taxon>Ranatra</taxon>
    </lineage>
</organism>
<dbReference type="PANTHER" id="PTHR14911:SF13">
    <property type="entry name" value="TRNA (GUANINE(6)-N2)-METHYLTRANSFERASE THUMP3"/>
    <property type="match status" value="1"/>
</dbReference>
<dbReference type="GO" id="GO:0005737">
    <property type="term" value="C:cytoplasm"/>
    <property type="evidence" value="ECO:0007669"/>
    <property type="project" value="UniProtKB-SubCell"/>
</dbReference>
<keyword evidence="7" id="KW-1185">Reference proteome</keyword>
<dbReference type="GO" id="GO:0008033">
    <property type="term" value="P:tRNA processing"/>
    <property type="evidence" value="ECO:0007669"/>
    <property type="project" value="UniProtKB-KW"/>
</dbReference>
<proteinExistence type="predicted"/>
<dbReference type="FunFam" id="3.40.50.150:FF:000073">
    <property type="entry name" value="THUMP domain containing 3"/>
    <property type="match status" value="1"/>
</dbReference>
<dbReference type="SUPFAM" id="SSF53335">
    <property type="entry name" value="S-adenosyl-L-methionine-dependent methyltransferases"/>
    <property type="match status" value="1"/>
</dbReference>
<dbReference type="PANTHER" id="PTHR14911">
    <property type="entry name" value="THUMP DOMAIN-CONTAINING"/>
    <property type="match status" value="1"/>
</dbReference>
<evidence type="ECO:0000256" key="4">
    <source>
        <dbReference type="PROSITE-ProRule" id="PRU00529"/>
    </source>
</evidence>
<keyword evidence="3" id="KW-0819">tRNA processing</keyword>